<name>A0A411X021_9BURK</name>
<dbReference type="PANTHER" id="PTHR43569:SF2">
    <property type="entry name" value="AMIDOHYDROLASE-RELATED DOMAIN-CONTAINING PROTEIN"/>
    <property type="match status" value="1"/>
</dbReference>
<dbReference type="GO" id="GO:0016787">
    <property type="term" value="F:hydrolase activity"/>
    <property type="evidence" value="ECO:0007669"/>
    <property type="project" value="InterPro"/>
</dbReference>
<gene>
    <name evidence="4" type="ORF">EYF70_16650</name>
    <name evidence="3" type="ORF">GCM10007387_56880</name>
</gene>
<dbReference type="InterPro" id="IPR006680">
    <property type="entry name" value="Amidohydro-rel"/>
</dbReference>
<protein>
    <submittedName>
        <fullName evidence="3">Amidohydrolase</fullName>
    </submittedName>
</protein>
<organism evidence="3 6">
    <name type="scientific">Pseudoduganella albidiflava</name>
    <dbReference type="NCBI Taxonomy" id="321983"/>
    <lineage>
        <taxon>Bacteria</taxon>
        <taxon>Pseudomonadati</taxon>
        <taxon>Pseudomonadota</taxon>
        <taxon>Betaproteobacteria</taxon>
        <taxon>Burkholderiales</taxon>
        <taxon>Oxalobacteraceae</taxon>
        <taxon>Telluria group</taxon>
        <taxon>Pseudoduganella</taxon>
    </lineage>
</organism>
<reference evidence="3" key="3">
    <citation type="submission" date="2022-12" db="EMBL/GenBank/DDBJ databases">
        <authorList>
            <person name="Sun Q."/>
            <person name="Kim S."/>
        </authorList>
    </citation>
    <scope>NUCLEOTIDE SEQUENCE</scope>
    <source>
        <strain evidence="3">KCTC 12343</strain>
    </source>
</reference>
<comment type="similarity">
    <text evidence="1">Belongs to the metallo-dependent hydrolases superfamily.</text>
</comment>
<sequence length="281" mass="30633">MRIDAHQHFWRLAARNGGWPPPELAAIHRDVEPADLQPLLRAHGIDATVLVQSLPDEADTRYMLGLAGRFDFIAAVVGWTDLKAPDAPRRIAALAAHGRLRGLRPMLQDLADERWIDDPALGPAVDAMQRHGLAFDALVLPRHLPALLAFARRFPELPIVVDHIGKPAIAAGATAGWRDDIAALAALPQVHCKLSGMVTEAGRDWTVEQLRPWACHVLEVFGAGRVLWGSDWPVLDLAADYGRWLSASEALLGHIDESGRRAVFGGNAARFYRIAGPGKVC</sequence>
<reference evidence="3" key="1">
    <citation type="journal article" date="2014" name="Int. J. Syst. Evol. Microbiol.">
        <title>Complete genome sequence of Corynebacterium casei LMG S-19264T (=DSM 44701T), isolated from a smear-ripened cheese.</title>
        <authorList>
            <consortium name="US DOE Joint Genome Institute (JGI-PGF)"/>
            <person name="Walter F."/>
            <person name="Albersmeier A."/>
            <person name="Kalinowski J."/>
            <person name="Ruckert C."/>
        </authorList>
    </citation>
    <scope>NUCLEOTIDE SEQUENCE</scope>
    <source>
        <strain evidence="3">KCTC 12343</strain>
    </source>
</reference>
<dbReference type="Proteomes" id="UP000292307">
    <property type="component" value="Chromosome"/>
</dbReference>
<evidence type="ECO:0000259" key="2">
    <source>
        <dbReference type="Pfam" id="PF04909"/>
    </source>
</evidence>
<feature type="domain" description="Amidohydrolase-related" evidence="2">
    <location>
        <begin position="3"/>
        <end position="274"/>
    </location>
</feature>
<dbReference type="EMBL" id="CP036401">
    <property type="protein sequence ID" value="QBI02288.1"/>
    <property type="molecule type" value="Genomic_DNA"/>
</dbReference>
<dbReference type="Pfam" id="PF04909">
    <property type="entry name" value="Amidohydro_2"/>
    <property type="match status" value="1"/>
</dbReference>
<evidence type="ECO:0000313" key="4">
    <source>
        <dbReference type="EMBL" id="QBI02288.1"/>
    </source>
</evidence>
<accession>A0A411X021</accession>
<dbReference type="OrthoDB" id="9787654at2"/>
<dbReference type="AlphaFoldDB" id="A0A411X021"/>
<dbReference type="Proteomes" id="UP000628442">
    <property type="component" value="Unassembled WGS sequence"/>
</dbReference>
<dbReference type="InterPro" id="IPR032466">
    <property type="entry name" value="Metal_Hydrolase"/>
</dbReference>
<proteinExistence type="inferred from homology"/>
<evidence type="ECO:0000313" key="3">
    <source>
        <dbReference type="EMBL" id="GGY67269.1"/>
    </source>
</evidence>
<dbReference type="SUPFAM" id="SSF51556">
    <property type="entry name" value="Metallo-dependent hydrolases"/>
    <property type="match status" value="1"/>
</dbReference>
<dbReference type="Gene3D" id="3.20.20.140">
    <property type="entry name" value="Metal-dependent hydrolases"/>
    <property type="match status" value="1"/>
</dbReference>
<dbReference type="RefSeq" id="WP_131146403.1">
    <property type="nucleotide sequence ID" value="NZ_BMWV01000022.1"/>
</dbReference>
<keyword evidence="5" id="KW-1185">Reference proteome</keyword>
<reference evidence="4 5" key="2">
    <citation type="submission" date="2019-02" db="EMBL/GenBank/DDBJ databases">
        <title>Draft Genome Sequences of Six Type Strains of the Genus Massilia.</title>
        <authorList>
            <person name="Miess H."/>
            <person name="Frediansyhah A."/>
            <person name="Gross H."/>
        </authorList>
    </citation>
    <scope>NUCLEOTIDE SEQUENCE [LARGE SCALE GENOMIC DNA]</scope>
    <source>
        <strain evidence="4 5">DSM 17472</strain>
    </source>
</reference>
<dbReference type="PANTHER" id="PTHR43569">
    <property type="entry name" value="AMIDOHYDROLASE"/>
    <property type="match status" value="1"/>
</dbReference>
<evidence type="ECO:0000313" key="5">
    <source>
        <dbReference type="Proteomes" id="UP000292307"/>
    </source>
</evidence>
<dbReference type="InterPro" id="IPR052350">
    <property type="entry name" value="Metallo-dep_Lactonases"/>
</dbReference>
<evidence type="ECO:0000256" key="1">
    <source>
        <dbReference type="ARBA" id="ARBA00038310"/>
    </source>
</evidence>
<dbReference type="EMBL" id="BMWV01000022">
    <property type="protein sequence ID" value="GGY67269.1"/>
    <property type="molecule type" value="Genomic_DNA"/>
</dbReference>
<evidence type="ECO:0000313" key="6">
    <source>
        <dbReference type="Proteomes" id="UP000628442"/>
    </source>
</evidence>